<dbReference type="AlphaFoldDB" id="A0A7L4P953"/>
<organism evidence="2 3">
    <name type="scientific">Pyrobaculum arsenaticum</name>
    <dbReference type="NCBI Taxonomy" id="121277"/>
    <lineage>
        <taxon>Archaea</taxon>
        <taxon>Thermoproteota</taxon>
        <taxon>Thermoprotei</taxon>
        <taxon>Thermoproteales</taxon>
        <taxon>Thermoproteaceae</taxon>
        <taxon>Pyrobaculum</taxon>
    </lineage>
</organism>
<dbReference type="Proteomes" id="UP000554766">
    <property type="component" value="Unassembled WGS sequence"/>
</dbReference>
<sequence length="78" mass="8426">MIQVFGLLGLALIIAAWAVNIARNSPPPPLDLTLLYFIGSVFLTLYAVLLGDVVFTVLNALSGILSFINLVRALRIKT</sequence>
<evidence type="ECO:0000313" key="2">
    <source>
        <dbReference type="EMBL" id="NYR15124.1"/>
    </source>
</evidence>
<dbReference type="GeneID" id="5054143"/>
<dbReference type="EMBL" id="JAAVJF010000002">
    <property type="protein sequence ID" value="NYR15124.1"/>
    <property type="molecule type" value="Genomic_DNA"/>
</dbReference>
<dbReference type="OMA" id="WALTIIR"/>
<reference evidence="2 3" key="1">
    <citation type="journal article" date="2020" name="Nat. Commun.">
        <title>The structures of two archaeal type IV pili illuminate evolutionary relationships.</title>
        <authorList>
            <person name="Wang F."/>
            <person name="Baquero D.P."/>
            <person name="Su Z."/>
            <person name="Beltran L.C."/>
            <person name="Prangishvili D."/>
            <person name="Krupovic M."/>
            <person name="Egelman E.H."/>
        </authorList>
    </citation>
    <scope>NUCLEOTIDE SEQUENCE [LARGE SCALE GENOMIC DNA]</scope>
    <source>
        <strain evidence="2 3">2GA</strain>
    </source>
</reference>
<evidence type="ECO:0000313" key="3">
    <source>
        <dbReference type="Proteomes" id="UP000554766"/>
    </source>
</evidence>
<dbReference type="RefSeq" id="WP_011901059.1">
    <property type="nucleotide sequence ID" value="NZ_JAAVJF010000002.1"/>
</dbReference>
<keyword evidence="1" id="KW-0812">Transmembrane</keyword>
<proteinExistence type="predicted"/>
<keyword evidence="1" id="KW-1133">Transmembrane helix</keyword>
<comment type="caution">
    <text evidence="2">The sequence shown here is derived from an EMBL/GenBank/DDBJ whole genome shotgun (WGS) entry which is preliminary data.</text>
</comment>
<name>A0A7L4P953_9CREN</name>
<protein>
    <submittedName>
        <fullName evidence="2">Uncharacterized protein</fullName>
    </submittedName>
</protein>
<keyword evidence="1" id="KW-0472">Membrane</keyword>
<feature type="transmembrane region" description="Helical" evidence="1">
    <location>
        <begin position="34"/>
        <end position="67"/>
    </location>
</feature>
<accession>A0A7L4P953</accession>
<gene>
    <name evidence="2" type="ORF">HC235_04000</name>
</gene>
<evidence type="ECO:0000256" key="1">
    <source>
        <dbReference type="SAM" id="Phobius"/>
    </source>
</evidence>
<keyword evidence="3" id="KW-1185">Reference proteome</keyword>